<evidence type="ECO:0000256" key="2">
    <source>
        <dbReference type="ARBA" id="ARBA00022723"/>
    </source>
</evidence>
<evidence type="ECO:0008006" key="9">
    <source>
        <dbReference type="Google" id="ProtNLM"/>
    </source>
</evidence>
<keyword evidence="8" id="KW-1185">Reference proteome</keyword>
<keyword evidence="3 6" id="KW-0560">Oxidoreductase</keyword>
<keyword evidence="2 5" id="KW-0479">Metal-binding</keyword>
<dbReference type="PANTHER" id="PTHR24305">
    <property type="entry name" value="CYTOCHROME P450"/>
    <property type="match status" value="1"/>
</dbReference>
<comment type="similarity">
    <text evidence="6">Belongs to the cytochrome P450 family.</text>
</comment>
<dbReference type="OrthoDB" id="3934656at2759"/>
<dbReference type="RefSeq" id="XP_016250108.1">
    <property type="nucleotide sequence ID" value="XM_016392589.1"/>
</dbReference>
<dbReference type="STRING" id="569365.A0A0D2AX75"/>
<organism evidence="7 8">
    <name type="scientific">Cladophialophora immunda</name>
    <dbReference type="NCBI Taxonomy" id="569365"/>
    <lineage>
        <taxon>Eukaryota</taxon>
        <taxon>Fungi</taxon>
        <taxon>Dikarya</taxon>
        <taxon>Ascomycota</taxon>
        <taxon>Pezizomycotina</taxon>
        <taxon>Eurotiomycetes</taxon>
        <taxon>Chaetothyriomycetidae</taxon>
        <taxon>Chaetothyriales</taxon>
        <taxon>Herpotrichiellaceae</taxon>
        <taxon>Cladophialophora</taxon>
    </lineage>
</organism>
<dbReference type="InterPro" id="IPR050121">
    <property type="entry name" value="Cytochrome_P450_monoxygenase"/>
</dbReference>
<gene>
    <name evidence="7" type="ORF">PV07_05678</name>
</gene>
<evidence type="ECO:0000313" key="8">
    <source>
        <dbReference type="Proteomes" id="UP000054466"/>
    </source>
</evidence>
<name>A0A0D2AX75_9EURO</name>
<dbReference type="GeneID" id="27344872"/>
<dbReference type="GO" id="GO:0020037">
    <property type="term" value="F:heme binding"/>
    <property type="evidence" value="ECO:0007669"/>
    <property type="project" value="InterPro"/>
</dbReference>
<dbReference type="InterPro" id="IPR036396">
    <property type="entry name" value="Cyt_P450_sf"/>
</dbReference>
<evidence type="ECO:0000256" key="6">
    <source>
        <dbReference type="RuleBase" id="RU000461"/>
    </source>
</evidence>
<evidence type="ECO:0000256" key="5">
    <source>
        <dbReference type="PIRSR" id="PIRSR602401-1"/>
    </source>
</evidence>
<dbReference type="SUPFAM" id="SSF48264">
    <property type="entry name" value="Cytochrome P450"/>
    <property type="match status" value="1"/>
</dbReference>
<dbReference type="GO" id="GO:0005506">
    <property type="term" value="F:iron ion binding"/>
    <property type="evidence" value="ECO:0007669"/>
    <property type="project" value="InterPro"/>
</dbReference>
<dbReference type="InterPro" id="IPR002401">
    <property type="entry name" value="Cyt_P450_E_grp-I"/>
</dbReference>
<dbReference type="CDD" id="cd11060">
    <property type="entry name" value="CYP57A1-like"/>
    <property type="match status" value="1"/>
</dbReference>
<dbReference type="GO" id="GO:0004497">
    <property type="term" value="F:monooxygenase activity"/>
    <property type="evidence" value="ECO:0007669"/>
    <property type="project" value="UniProtKB-KW"/>
</dbReference>
<dbReference type="GO" id="GO:0016705">
    <property type="term" value="F:oxidoreductase activity, acting on paired donors, with incorporation or reduction of molecular oxygen"/>
    <property type="evidence" value="ECO:0007669"/>
    <property type="project" value="InterPro"/>
</dbReference>
<dbReference type="HOGENOM" id="CLU_001570_14_0_1"/>
<dbReference type="EMBL" id="KN847042">
    <property type="protein sequence ID" value="KIW29892.1"/>
    <property type="molecule type" value="Genomic_DNA"/>
</dbReference>
<accession>A0A0D2AX75</accession>
<dbReference type="InterPro" id="IPR001128">
    <property type="entry name" value="Cyt_P450"/>
</dbReference>
<evidence type="ECO:0000256" key="1">
    <source>
        <dbReference type="ARBA" id="ARBA00001971"/>
    </source>
</evidence>
<feature type="binding site" description="axial binding residue" evidence="5">
    <location>
        <position position="415"/>
    </location>
    <ligand>
        <name>heme</name>
        <dbReference type="ChEBI" id="CHEBI:30413"/>
    </ligand>
    <ligandPart>
        <name>Fe</name>
        <dbReference type="ChEBI" id="CHEBI:18248"/>
    </ligandPart>
</feature>
<evidence type="ECO:0000256" key="3">
    <source>
        <dbReference type="ARBA" id="ARBA00023002"/>
    </source>
</evidence>
<proteinExistence type="inferred from homology"/>
<keyword evidence="6" id="KW-0503">Monooxygenase</keyword>
<comment type="cofactor">
    <cofactor evidence="1 5">
        <name>heme</name>
        <dbReference type="ChEBI" id="CHEBI:30413"/>
    </cofactor>
</comment>
<dbReference type="PANTHER" id="PTHR24305:SF190">
    <property type="entry name" value="P450, PUTATIVE (EUROFUNG)-RELATED"/>
    <property type="match status" value="1"/>
</dbReference>
<dbReference type="PRINTS" id="PR00463">
    <property type="entry name" value="EP450I"/>
</dbReference>
<dbReference type="AlphaFoldDB" id="A0A0D2AX75"/>
<dbReference type="VEuPathDB" id="FungiDB:PV07_05678"/>
<reference evidence="7 8" key="1">
    <citation type="submission" date="2015-01" db="EMBL/GenBank/DDBJ databases">
        <title>The Genome Sequence of Cladophialophora immunda CBS83496.</title>
        <authorList>
            <consortium name="The Broad Institute Genomics Platform"/>
            <person name="Cuomo C."/>
            <person name="de Hoog S."/>
            <person name="Gorbushina A."/>
            <person name="Stielow B."/>
            <person name="Teixiera M."/>
            <person name="Abouelleil A."/>
            <person name="Chapman S.B."/>
            <person name="Priest M."/>
            <person name="Young S.K."/>
            <person name="Wortman J."/>
            <person name="Nusbaum C."/>
            <person name="Birren B."/>
        </authorList>
    </citation>
    <scope>NUCLEOTIDE SEQUENCE [LARGE SCALE GENOMIC DNA]</scope>
    <source>
        <strain evidence="7 8">CBS 83496</strain>
    </source>
</reference>
<dbReference type="Pfam" id="PF00067">
    <property type="entry name" value="p450"/>
    <property type="match status" value="1"/>
</dbReference>
<dbReference type="PROSITE" id="PS00086">
    <property type="entry name" value="CYTOCHROME_P450"/>
    <property type="match status" value="1"/>
</dbReference>
<keyword evidence="5 6" id="KW-0349">Heme</keyword>
<protein>
    <recommendedName>
        <fullName evidence="9">Cytochrome P450 oxidoreductase</fullName>
    </recommendedName>
</protein>
<dbReference type="Gene3D" id="1.10.630.10">
    <property type="entry name" value="Cytochrome P450"/>
    <property type="match status" value="1"/>
</dbReference>
<dbReference type="PRINTS" id="PR00385">
    <property type="entry name" value="P450"/>
</dbReference>
<dbReference type="InterPro" id="IPR017972">
    <property type="entry name" value="Cyt_P450_CS"/>
</dbReference>
<dbReference type="Proteomes" id="UP000054466">
    <property type="component" value="Unassembled WGS sequence"/>
</dbReference>
<keyword evidence="4 5" id="KW-0408">Iron</keyword>
<evidence type="ECO:0000313" key="7">
    <source>
        <dbReference type="EMBL" id="KIW29892.1"/>
    </source>
</evidence>
<sequence length="471" mass="52341">MGKCTRPVTTCIDNLVRALSPSYVSKVETDRYRGPIVRLAPNEYSIDDPDSVQLIYGSKGKFCKGPWYEASTPPGTLHTSIFSDPNIERQALHRRRIAHAYSMTTLVQLEPFINDCTSLLRLRLDELAATGMLVDIPHWTQSYAFDVIGAITFGVRFGFLDKGEDIGGIMSALHSTLIYAARAGVYAEWSTVLFYLNAIVSARSMKGMAHTLSYMQKQIDARLDDKSPKAEVTDDDTPVDFITRFLLLRSESPERVDRQAIETSALNNLFAGSDTTSISLCSVIYHVYQNSRVLSRLRGELDNAVKSGAVGEPITYKQAQSLPYLQAVIKESLRCHPAGGLAMGRVVPAGGAVIAGRVFPAGTVVGINAWVAHANRDIFGEDADQFRPERWLEDPEVVKHRDAYFLSFGAGTRSCLGKNIALLEMSKLIPALVRHYDFQPEHPGRKPRTQNDWFVKQVDFRCHVTPRVVAN</sequence>
<evidence type="ECO:0000256" key="4">
    <source>
        <dbReference type="ARBA" id="ARBA00023004"/>
    </source>
</evidence>